<evidence type="ECO:0000313" key="4">
    <source>
        <dbReference type="EMBL" id="KAF6168108.1"/>
    </source>
</evidence>
<dbReference type="PROSITE" id="PS51649">
    <property type="entry name" value="NPH3"/>
    <property type="match status" value="1"/>
</dbReference>
<dbReference type="PANTHER" id="PTHR32370">
    <property type="entry name" value="OS12G0117600 PROTEIN"/>
    <property type="match status" value="1"/>
</dbReference>
<name>A0A7J7NMD8_9MAGN</name>
<dbReference type="Proteomes" id="UP000541444">
    <property type="component" value="Unassembled WGS sequence"/>
</dbReference>
<dbReference type="UniPathway" id="UPA00143"/>
<accession>A0A7J7NMD8</accession>
<dbReference type="OrthoDB" id="624345at2759"/>
<evidence type="ECO:0000259" key="3">
    <source>
        <dbReference type="PROSITE" id="PS51649"/>
    </source>
</evidence>
<feature type="domain" description="NPH3" evidence="3">
    <location>
        <begin position="87"/>
        <end position="235"/>
    </location>
</feature>
<protein>
    <recommendedName>
        <fullName evidence="3">NPH3 domain-containing protein</fullName>
    </recommendedName>
</protein>
<dbReference type="Pfam" id="PF03000">
    <property type="entry name" value="NPH3"/>
    <property type="match status" value="1"/>
</dbReference>
<gene>
    <name evidence="4" type="ORF">GIB67_011493</name>
</gene>
<keyword evidence="1" id="KW-0833">Ubl conjugation pathway</keyword>
<dbReference type="EMBL" id="JACGCM010000704">
    <property type="protein sequence ID" value="KAF6168108.1"/>
    <property type="molecule type" value="Genomic_DNA"/>
</dbReference>
<sequence length="235" mass="26858">MTEDIEKGNLFYKLEVFLNSCLLHGWMDSISTLQSTKFIPFSFEDLEITSQCIDVVASNVQTHPMKMKQSCTYSRKNIQEDKPDSRGQWTEDIADLSIDLNWRTMLAIKSRGKVLAYLIGEALQIYPSHWLPNIFKEEYIKSQESLDPEITLKNWLLLESIVSLLPMEKCSMSCSFLLKLLKAANIIGASSSSKIELTKRVGMHLEEVRVNDLLIPSLSNSKETLYDVDLVMKIL</sequence>
<dbReference type="InterPro" id="IPR027356">
    <property type="entry name" value="NPH3_dom"/>
</dbReference>
<dbReference type="AlphaFoldDB" id="A0A7J7NMD8"/>
<evidence type="ECO:0000256" key="2">
    <source>
        <dbReference type="PROSITE-ProRule" id="PRU00982"/>
    </source>
</evidence>
<dbReference type="GO" id="GO:0016567">
    <property type="term" value="P:protein ubiquitination"/>
    <property type="evidence" value="ECO:0007669"/>
    <property type="project" value="UniProtKB-UniPathway"/>
</dbReference>
<organism evidence="4 5">
    <name type="scientific">Kingdonia uniflora</name>
    <dbReference type="NCBI Taxonomy" id="39325"/>
    <lineage>
        <taxon>Eukaryota</taxon>
        <taxon>Viridiplantae</taxon>
        <taxon>Streptophyta</taxon>
        <taxon>Embryophyta</taxon>
        <taxon>Tracheophyta</taxon>
        <taxon>Spermatophyta</taxon>
        <taxon>Magnoliopsida</taxon>
        <taxon>Ranunculales</taxon>
        <taxon>Circaeasteraceae</taxon>
        <taxon>Kingdonia</taxon>
    </lineage>
</organism>
<comment type="similarity">
    <text evidence="2">Belongs to the NPH3 family.</text>
</comment>
<proteinExistence type="inferred from homology"/>
<reference evidence="4 5" key="1">
    <citation type="journal article" date="2020" name="IScience">
        <title>Genome Sequencing of the Endangered Kingdonia uniflora (Circaeasteraceae, Ranunculales) Reveals Potential Mechanisms of Evolutionary Specialization.</title>
        <authorList>
            <person name="Sun Y."/>
            <person name="Deng T."/>
            <person name="Zhang A."/>
            <person name="Moore M.J."/>
            <person name="Landis J.B."/>
            <person name="Lin N."/>
            <person name="Zhang H."/>
            <person name="Zhang X."/>
            <person name="Huang J."/>
            <person name="Zhang X."/>
            <person name="Sun H."/>
            <person name="Wang H."/>
        </authorList>
    </citation>
    <scope>NUCLEOTIDE SEQUENCE [LARGE SCALE GENOMIC DNA]</scope>
    <source>
        <strain evidence="4">TB1705</strain>
        <tissue evidence="4">Leaf</tissue>
    </source>
</reference>
<dbReference type="InterPro" id="IPR043454">
    <property type="entry name" value="NPH3/RPT2-like"/>
</dbReference>
<comment type="caution">
    <text evidence="4">The sequence shown here is derived from an EMBL/GenBank/DDBJ whole genome shotgun (WGS) entry which is preliminary data.</text>
</comment>
<keyword evidence="5" id="KW-1185">Reference proteome</keyword>
<evidence type="ECO:0000313" key="5">
    <source>
        <dbReference type="Proteomes" id="UP000541444"/>
    </source>
</evidence>
<evidence type="ECO:0000256" key="1">
    <source>
        <dbReference type="ARBA" id="ARBA00022786"/>
    </source>
</evidence>